<evidence type="ECO:0000256" key="7">
    <source>
        <dbReference type="ARBA" id="ARBA00033064"/>
    </source>
</evidence>
<organism evidence="10 11">
    <name type="scientific">Orchesella dallaii</name>
    <dbReference type="NCBI Taxonomy" id="48710"/>
    <lineage>
        <taxon>Eukaryota</taxon>
        <taxon>Metazoa</taxon>
        <taxon>Ecdysozoa</taxon>
        <taxon>Arthropoda</taxon>
        <taxon>Hexapoda</taxon>
        <taxon>Collembola</taxon>
        <taxon>Entomobryomorpha</taxon>
        <taxon>Entomobryoidea</taxon>
        <taxon>Orchesellidae</taxon>
        <taxon>Orchesellinae</taxon>
        <taxon>Orchesella</taxon>
    </lineage>
</organism>
<dbReference type="HAMAP" id="MF_00260">
    <property type="entry name" value="Porphobil_deam"/>
    <property type="match status" value="1"/>
</dbReference>
<keyword evidence="5" id="KW-0808">Transferase</keyword>
<proteinExistence type="inferred from homology"/>
<dbReference type="SUPFAM" id="SSF53850">
    <property type="entry name" value="Periplasmic binding protein-like II"/>
    <property type="match status" value="1"/>
</dbReference>
<evidence type="ECO:0000259" key="9">
    <source>
        <dbReference type="Pfam" id="PF03900"/>
    </source>
</evidence>
<evidence type="ECO:0000256" key="4">
    <source>
        <dbReference type="ARBA" id="ARBA00012655"/>
    </source>
</evidence>
<evidence type="ECO:0000256" key="2">
    <source>
        <dbReference type="ARBA" id="ARBA00004735"/>
    </source>
</evidence>
<feature type="domain" description="Porphobilinogen deaminase C-terminal" evidence="9">
    <location>
        <begin position="232"/>
        <end position="307"/>
    </location>
</feature>
<dbReference type="EMBL" id="CAXLJM020000038">
    <property type="protein sequence ID" value="CAL8106880.1"/>
    <property type="molecule type" value="Genomic_DNA"/>
</dbReference>
<comment type="caution">
    <text evidence="10">The sequence shown here is derived from an EMBL/GenBank/DDBJ whole genome shotgun (WGS) entry which is preliminary data.</text>
</comment>
<dbReference type="Proteomes" id="UP001642540">
    <property type="component" value="Unassembled WGS sequence"/>
</dbReference>
<evidence type="ECO:0000313" key="11">
    <source>
        <dbReference type="Proteomes" id="UP001642540"/>
    </source>
</evidence>
<evidence type="ECO:0000259" key="8">
    <source>
        <dbReference type="Pfam" id="PF01379"/>
    </source>
</evidence>
<comment type="pathway">
    <text evidence="2">Porphyrin-containing compound metabolism; protoporphyrin-IX biosynthesis; coproporphyrinogen-III from 5-aminolevulinate: step 2/4.</text>
</comment>
<accession>A0ABP1QKN0</accession>
<dbReference type="InterPro" id="IPR036803">
    <property type="entry name" value="Porphobilinogen_deaminase_C_sf"/>
</dbReference>
<dbReference type="EC" id="2.5.1.61" evidence="4"/>
<dbReference type="PRINTS" id="PR00151">
    <property type="entry name" value="PORPHBDMNASE"/>
</dbReference>
<feature type="domain" description="Porphobilinogen deaminase N-terminal" evidence="8">
    <location>
        <begin position="7"/>
        <end position="218"/>
    </location>
</feature>
<evidence type="ECO:0000256" key="1">
    <source>
        <dbReference type="ARBA" id="ARBA00001916"/>
    </source>
</evidence>
<evidence type="ECO:0000313" key="10">
    <source>
        <dbReference type="EMBL" id="CAL8106880.1"/>
    </source>
</evidence>
<dbReference type="Pfam" id="PF01379">
    <property type="entry name" value="Porphobil_deam"/>
    <property type="match status" value="1"/>
</dbReference>
<dbReference type="PANTHER" id="PTHR11557">
    <property type="entry name" value="PORPHOBILINOGEN DEAMINASE"/>
    <property type="match status" value="1"/>
</dbReference>
<comment type="cofactor">
    <cofactor evidence="1">
        <name>dipyrromethane</name>
        <dbReference type="ChEBI" id="CHEBI:60342"/>
    </cofactor>
</comment>
<evidence type="ECO:0000256" key="3">
    <source>
        <dbReference type="ARBA" id="ARBA00005638"/>
    </source>
</evidence>
<reference evidence="10 11" key="1">
    <citation type="submission" date="2024-08" db="EMBL/GenBank/DDBJ databases">
        <authorList>
            <person name="Cucini C."/>
            <person name="Frati F."/>
        </authorList>
    </citation>
    <scope>NUCLEOTIDE SEQUENCE [LARGE SCALE GENOMIC DNA]</scope>
</reference>
<dbReference type="Gene3D" id="3.40.190.10">
    <property type="entry name" value="Periplasmic binding protein-like II"/>
    <property type="match status" value="2"/>
</dbReference>
<keyword evidence="6" id="KW-0627">Porphyrin biosynthesis</keyword>
<dbReference type="PANTHER" id="PTHR11557:SF0">
    <property type="entry name" value="PORPHOBILINOGEN DEAMINASE"/>
    <property type="match status" value="1"/>
</dbReference>
<sequence length="358" mass="39436">MEEKKVIRVGSRKSHLAMIQTNWIVDKLKEQNPEQLFEIIGISTTGDKILDVALSKIGEKSLFTKELELALLNNEIDFVVHSLKDLPTQLPDGLTIAAITKREDPRDAVLFSPKTEAKNLKDLPSGSCIGTSSLRRVAQLRKHYPHLNFIDVRGNLNTRLKKLDDPDGPYSALILATAGVSRMGWLDRIGQYLESEDCMHAVGQGALGIECAEDNEPILSLLNSLNHPSTHLQCLAERSFMRTLEGGCSVPVAVSTSIQHSKRESQEDEFRLVLKGSVWNLDGSKSVIHEINCDVGRSSTIDDAESCFKLTSVYLRTFPGYHAQAVNASAHLGRKLGEVLLGLGAKDILDEVKAETSK</sequence>
<dbReference type="InterPro" id="IPR022418">
    <property type="entry name" value="Porphobilinogen_deaminase_C"/>
</dbReference>
<gene>
    <name evidence="10" type="ORF">ODALV1_LOCUS12505</name>
</gene>
<keyword evidence="11" id="KW-1185">Reference proteome</keyword>
<dbReference type="CDD" id="cd13645">
    <property type="entry name" value="PBP2_HuPBGD_like"/>
    <property type="match status" value="1"/>
</dbReference>
<evidence type="ECO:0000256" key="5">
    <source>
        <dbReference type="ARBA" id="ARBA00022679"/>
    </source>
</evidence>
<dbReference type="Gene3D" id="3.30.160.40">
    <property type="entry name" value="Porphobilinogen deaminase, C-terminal domain"/>
    <property type="match status" value="1"/>
</dbReference>
<dbReference type="SUPFAM" id="SSF54782">
    <property type="entry name" value="Porphobilinogen deaminase (hydroxymethylbilane synthase), C-terminal domain"/>
    <property type="match status" value="1"/>
</dbReference>
<dbReference type="InterPro" id="IPR022417">
    <property type="entry name" value="Porphobilin_deaminase_N"/>
</dbReference>
<evidence type="ECO:0000256" key="6">
    <source>
        <dbReference type="ARBA" id="ARBA00023244"/>
    </source>
</evidence>
<protein>
    <recommendedName>
        <fullName evidence="4">hydroxymethylbilane synthase</fullName>
        <ecNumber evidence="4">2.5.1.61</ecNumber>
    </recommendedName>
    <alternativeName>
        <fullName evidence="7">Hydroxymethylbilane synthase</fullName>
    </alternativeName>
</protein>
<comment type="similarity">
    <text evidence="3">Belongs to the HMBS family.</text>
</comment>
<dbReference type="InterPro" id="IPR000860">
    <property type="entry name" value="HemC"/>
</dbReference>
<dbReference type="Pfam" id="PF03900">
    <property type="entry name" value="Porphobil_deamC"/>
    <property type="match status" value="1"/>
</dbReference>
<dbReference type="NCBIfam" id="TIGR00212">
    <property type="entry name" value="hemC"/>
    <property type="match status" value="1"/>
</dbReference>
<name>A0ABP1QKN0_9HEXA</name>
<dbReference type="PROSITE" id="PS00533">
    <property type="entry name" value="PORPHOBILINOGEN_DEAM"/>
    <property type="match status" value="1"/>
</dbReference>
<dbReference type="PIRSF" id="PIRSF001438">
    <property type="entry name" value="4pyrrol_synth_OHMeBilane_synth"/>
    <property type="match status" value="1"/>
</dbReference>
<dbReference type="InterPro" id="IPR022419">
    <property type="entry name" value="Porphobilin_deaminase_cofac_BS"/>
</dbReference>